<evidence type="ECO:0000256" key="5">
    <source>
        <dbReference type="ARBA" id="ARBA00022519"/>
    </source>
</evidence>
<keyword evidence="6" id="KW-0547">Nucleotide-binding</keyword>
<dbReference type="PANTHER" id="PTHR43297:SF14">
    <property type="entry name" value="ATPASE AAA-TYPE CORE DOMAIN-CONTAINING PROTEIN"/>
    <property type="match status" value="1"/>
</dbReference>
<reference evidence="11 12" key="1">
    <citation type="journal article" date="2020" name="Carbohydr. Polym.">
        <title>Characterization and optimization of production of bacterial cellulose from strain CGMCC 17276 based on whole-genome analysis.</title>
        <authorList>
            <person name="Lu T."/>
            <person name="Gao H."/>
            <person name="Liao B."/>
            <person name="Wu J."/>
            <person name="Zhang W."/>
            <person name="Huang J."/>
            <person name="Liu M."/>
            <person name="Huang J."/>
            <person name="Chang Z."/>
            <person name="Jin M."/>
            <person name="Yi Z."/>
            <person name="Jiang D."/>
        </authorList>
    </citation>
    <scope>NUCLEOTIDE SEQUENCE [LARGE SCALE GENOMIC DNA]</scope>
    <source>
        <strain evidence="11 12">CGMCC 17276</strain>
    </source>
</reference>
<evidence type="ECO:0000256" key="3">
    <source>
        <dbReference type="ARBA" id="ARBA00022448"/>
    </source>
</evidence>
<dbReference type="NCBIfam" id="TIGR01727">
    <property type="entry name" value="oligo_HPY"/>
    <property type="match status" value="1"/>
</dbReference>
<evidence type="ECO:0000256" key="6">
    <source>
        <dbReference type="ARBA" id="ARBA00022741"/>
    </source>
</evidence>
<dbReference type="InterPro" id="IPR017871">
    <property type="entry name" value="ABC_transporter-like_CS"/>
</dbReference>
<dbReference type="FunFam" id="3.40.50.300:FF:000016">
    <property type="entry name" value="Oligopeptide ABC transporter ATP-binding component"/>
    <property type="match status" value="1"/>
</dbReference>
<accession>A0A857FLS8</accession>
<dbReference type="GO" id="GO:0005524">
    <property type="term" value="F:ATP binding"/>
    <property type="evidence" value="ECO:0007669"/>
    <property type="project" value="UniProtKB-KW"/>
</dbReference>
<dbReference type="GO" id="GO:0055085">
    <property type="term" value="P:transmembrane transport"/>
    <property type="evidence" value="ECO:0007669"/>
    <property type="project" value="UniProtKB-ARBA"/>
</dbReference>
<dbReference type="OrthoDB" id="37801at2"/>
<evidence type="ECO:0000256" key="1">
    <source>
        <dbReference type="ARBA" id="ARBA00004417"/>
    </source>
</evidence>
<evidence type="ECO:0000313" key="12">
    <source>
        <dbReference type="Proteomes" id="UP000464674"/>
    </source>
</evidence>
<dbReference type="InterPro" id="IPR013563">
    <property type="entry name" value="Oligopep_ABC_C"/>
</dbReference>
<organism evidence="11 12">
    <name type="scientific">Komagataeibacter xylinus</name>
    <name type="common">Gluconacetobacter xylinus</name>
    <dbReference type="NCBI Taxonomy" id="28448"/>
    <lineage>
        <taxon>Bacteria</taxon>
        <taxon>Pseudomonadati</taxon>
        <taxon>Pseudomonadota</taxon>
        <taxon>Alphaproteobacteria</taxon>
        <taxon>Acetobacterales</taxon>
        <taxon>Acetobacteraceae</taxon>
        <taxon>Komagataeibacter</taxon>
    </lineage>
</organism>
<keyword evidence="5" id="KW-0997">Cell inner membrane</keyword>
<evidence type="ECO:0000256" key="2">
    <source>
        <dbReference type="ARBA" id="ARBA00005417"/>
    </source>
</evidence>
<evidence type="ECO:0000259" key="10">
    <source>
        <dbReference type="PROSITE" id="PS50893"/>
    </source>
</evidence>
<evidence type="ECO:0000256" key="9">
    <source>
        <dbReference type="ARBA" id="ARBA00023136"/>
    </source>
</evidence>
<proteinExistence type="inferred from homology"/>
<dbReference type="GO" id="GO:0015833">
    <property type="term" value="P:peptide transport"/>
    <property type="evidence" value="ECO:0007669"/>
    <property type="project" value="InterPro"/>
</dbReference>
<name>A0A857FLS8_KOMXY</name>
<dbReference type="Pfam" id="PF00005">
    <property type="entry name" value="ABC_tran"/>
    <property type="match status" value="1"/>
</dbReference>
<comment type="similarity">
    <text evidence="2">Belongs to the ABC transporter superfamily.</text>
</comment>
<dbReference type="CDD" id="cd03257">
    <property type="entry name" value="ABC_NikE_OppD_transporters"/>
    <property type="match status" value="1"/>
</dbReference>
<dbReference type="InterPro" id="IPR003439">
    <property type="entry name" value="ABC_transporter-like_ATP-bd"/>
</dbReference>
<dbReference type="PROSITE" id="PS00211">
    <property type="entry name" value="ABC_TRANSPORTER_1"/>
    <property type="match status" value="1"/>
</dbReference>
<dbReference type="SUPFAM" id="SSF52540">
    <property type="entry name" value="P-loop containing nucleoside triphosphate hydrolases"/>
    <property type="match status" value="1"/>
</dbReference>
<feature type="domain" description="ABC transporter" evidence="10">
    <location>
        <begin position="7"/>
        <end position="265"/>
    </location>
</feature>
<sequence length="338" mass="36969">MTRDTVLDVSGLSVSFGRNRGAVVPPVVEDVSFSVQRGEIVCLVGESSSGKSVTSLALMGLLPPSARVSGEIVLHGKEEGESGLNLPQLSRRARNRIRGRRISMVFQDPMSSLDPIFSIGNQLVEVLRCHNPVSRVVAWGQAIDYLDAVGINQPDACMNRMPHELSGGMRQRVMIAMALAGKPELLIADEPTTALDVTVQAQVLDLIMRLREQTSMSVIFITHNLAVASRIADRIIVMYAGQIVENSPAGSFFSRPIMPYSRALLEALPTVEMIHQGQRRLNTIVGNVPGLAERPRGCRFSPRCAHADAIKCETAMPVLQSVDTDHLVRCNRWKEIEA</sequence>
<dbReference type="RefSeq" id="WP_159261591.1">
    <property type="nucleotide sequence ID" value="NZ_CP041348.1"/>
</dbReference>
<evidence type="ECO:0000256" key="8">
    <source>
        <dbReference type="ARBA" id="ARBA00022967"/>
    </source>
</evidence>
<dbReference type="PROSITE" id="PS50893">
    <property type="entry name" value="ABC_TRANSPORTER_2"/>
    <property type="match status" value="1"/>
</dbReference>
<evidence type="ECO:0000256" key="4">
    <source>
        <dbReference type="ARBA" id="ARBA00022475"/>
    </source>
</evidence>
<keyword evidence="4" id="KW-1003">Cell membrane</keyword>
<dbReference type="AlphaFoldDB" id="A0A857FLS8"/>
<evidence type="ECO:0000313" key="11">
    <source>
        <dbReference type="EMBL" id="QHC35156.1"/>
    </source>
</evidence>
<dbReference type="InterPro" id="IPR003593">
    <property type="entry name" value="AAA+_ATPase"/>
</dbReference>
<dbReference type="SMART" id="SM00382">
    <property type="entry name" value="AAA"/>
    <property type="match status" value="1"/>
</dbReference>
<dbReference type="Pfam" id="PF08352">
    <property type="entry name" value="oligo_HPY"/>
    <property type="match status" value="1"/>
</dbReference>
<comment type="subcellular location">
    <subcellularLocation>
        <location evidence="1">Cell inner membrane</location>
        <topology evidence="1">Peripheral membrane protein</topology>
    </subcellularLocation>
</comment>
<keyword evidence="7 11" id="KW-0067">ATP-binding</keyword>
<dbReference type="EMBL" id="CP041348">
    <property type="protein sequence ID" value="QHC35156.1"/>
    <property type="molecule type" value="Genomic_DNA"/>
</dbReference>
<dbReference type="GO" id="GO:0005886">
    <property type="term" value="C:plasma membrane"/>
    <property type="evidence" value="ECO:0007669"/>
    <property type="project" value="UniProtKB-SubCell"/>
</dbReference>
<keyword evidence="8" id="KW-1278">Translocase</keyword>
<dbReference type="Gene3D" id="3.40.50.300">
    <property type="entry name" value="P-loop containing nucleotide triphosphate hydrolases"/>
    <property type="match status" value="1"/>
</dbReference>
<protein>
    <submittedName>
        <fullName evidence="11">ABC transporter ATP-binding protein</fullName>
    </submittedName>
</protein>
<keyword evidence="3" id="KW-0813">Transport</keyword>
<dbReference type="Proteomes" id="UP000464674">
    <property type="component" value="Chromosome"/>
</dbReference>
<dbReference type="InterPro" id="IPR050388">
    <property type="entry name" value="ABC_Ni/Peptide_Import"/>
</dbReference>
<gene>
    <name evidence="11" type="ORF">FMA36_06245</name>
</gene>
<evidence type="ECO:0000256" key="7">
    <source>
        <dbReference type="ARBA" id="ARBA00022840"/>
    </source>
</evidence>
<dbReference type="PANTHER" id="PTHR43297">
    <property type="entry name" value="OLIGOPEPTIDE TRANSPORT ATP-BINDING PROTEIN APPD"/>
    <property type="match status" value="1"/>
</dbReference>
<dbReference type="GO" id="GO:0016887">
    <property type="term" value="F:ATP hydrolysis activity"/>
    <property type="evidence" value="ECO:0007669"/>
    <property type="project" value="InterPro"/>
</dbReference>
<keyword evidence="9" id="KW-0472">Membrane</keyword>
<dbReference type="InterPro" id="IPR027417">
    <property type="entry name" value="P-loop_NTPase"/>
</dbReference>